<evidence type="ECO:0000313" key="3">
    <source>
        <dbReference type="Proteomes" id="UP001385951"/>
    </source>
</evidence>
<dbReference type="EMBL" id="JASBNA010000018">
    <property type="protein sequence ID" value="KAK7685918.1"/>
    <property type="molecule type" value="Genomic_DNA"/>
</dbReference>
<feature type="transmembrane region" description="Helical" evidence="1">
    <location>
        <begin position="122"/>
        <end position="142"/>
    </location>
</feature>
<dbReference type="AlphaFoldDB" id="A0AAW0FXX9"/>
<feature type="transmembrane region" description="Helical" evidence="1">
    <location>
        <begin position="34"/>
        <end position="57"/>
    </location>
</feature>
<evidence type="ECO:0008006" key="4">
    <source>
        <dbReference type="Google" id="ProtNLM"/>
    </source>
</evidence>
<sequence>MSNWFIYTGTLNVLATSIVLIVRIYAMYECNRKLLVALLCLGGASMLTEFIFWEVVVRRAKIAHLPWSGCFLINTQKLAYAYRFPMIVFESTLFILAIVKSIQYALDDSTTPHLMFVVLRDSMIYFGGVLAVALTNCIVWAVGRSLFVAFTT</sequence>
<keyword evidence="3" id="KW-1185">Reference proteome</keyword>
<keyword evidence="1" id="KW-0472">Membrane</keyword>
<reference evidence="2 3" key="1">
    <citation type="submission" date="2022-09" db="EMBL/GenBank/DDBJ databases">
        <authorList>
            <person name="Palmer J.M."/>
        </authorList>
    </citation>
    <scope>NUCLEOTIDE SEQUENCE [LARGE SCALE GENOMIC DNA]</scope>
    <source>
        <strain evidence="2 3">DSM 7382</strain>
    </source>
</reference>
<proteinExistence type="predicted"/>
<dbReference type="Proteomes" id="UP001385951">
    <property type="component" value="Unassembled WGS sequence"/>
</dbReference>
<comment type="caution">
    <text evidence="2">The sequence shown here is derived from an EMBL/GenBank/DDBJ whole genome shotgun (WGS) entry which is preliminary data.</text>
</comment>
<keyword evidence="1" id="KW-1133">Transmembrane helix</keyword>
<feature type="transmembrane region" description="Helical" evidence="1">
    <location>
        <begin position="78"/>
        <end position="102"/>
    </location>
</feature>
<organism evidence="2 3">
    <name type="scientific">Cerrena zonata</name>
    <dbReference type="NCBI Taxonomy" id="2478898"/>
    <lineage>
        <taxon>Eukaryota</taxon>
        <taxon>Fungi</taxon>
        <taxon>Dikarya</taxon>
        <taxon>Basidiomycota</taxon>
        <taxon>Agaricomycotina</taxon>
        <taxon>Agaricomycetes</taxon>
        <taxon>Polyporales</taxon>
        <taxon>Cerrenaceae</taxon>
        <taxon>Cerrena</taxon>
    </lineage>
</organism>
<evidence type="ECO:0000256" key="1">
    <source>
        <dbReference type="SAM" id="Phobius"/>
    </source>
</evidence>
<evidence type="ECO:0000313" key="2">
    <source>
        <dbReference type="EMBL" id="KAK7685918.1"/>
    </source>
</evidence>
<gene>
    <name evidence="2" type="ORF">QCA50_010726</name>
</gene>
<keyword evidence="1" id="KW-0812">Transmembrane</keyword>
<accession>A0AAW0FXX9</accession>
<feature type="transmembrane region" description="Helical" evidence="1">
    <location>
        <begin position="5"/>
        <end position="28"/>
    </location>
</feature>
<name>A0AAW0FXX9_9APHY</name>
<protein>
    <recommendedName>
        <fullName evidence="4">G-protein coupled receptors family 1 profile domain-containing protein</fullName>
    </recommendedName>
</protein>